<keyword evidence="1" id="KW-0106">Calcium</keyword>
<evidence type="ECO:0000313" key="4">
    <source>
        <dbReference type="EMBL" id="CAG2209215.1"/>
    </source>
</evidence>
<feature type="signal peptide" evidence="2">
    <location>
        <begin position="1"/>
        <end position="18"/>
    </location>
</feature>
<proteinExistence type="predicted"/>
<protein>
    <recommendedName>
        <fullName evidence="3">Cadherin domain-containing protein</fullName>
    </recommendedName>
</protein>
<feature type="chain" id="PRO_5035758720" description="Cadherin domain-containing protein" evidence="2">
    <location>
        <begin position="19"/>
        <end position="480"/>
    </location>
</feature>
<dbReference type="GO" id="GO:0005509">
    <property type="term" value="F:calcium ion binding"/>
    <property type="evidence" value="ECO:0007669"/>
    <property type="project" value="UniProtKB-UniRule"/>
</dbReference>
<keyword evidence="5" id="KW-1185">Reference proteome</keyword>
<sequence length="480" mass="54905">MDAILTVITICCFGLCLTETTKYLNNCSEIYVNTLFTIDENIGNGYVMYNISNVDNDTLYVDKNEFVSTKRYRNFGTIELIKPLDYEKIKNFQYNLTCRYRYSMNIQVRNIIEGSLSFENSTYRAHITSDQVIGSVVIPVVKIKYSDSNPSDIKLDVRQPEFVLSYINPAEYKLQVNKLLTKRSYQFNVTAYLEQFPNKTCTAVFIILNDPEIDENNYETVNESYETGTADYTRLCLAETTKYLNNCSEINDNTLFSIDENIGNSYAMYNISKVDNETFYVSKNDFVSTRIDGHFGIIELIKPLDYEKVTLFHYNLTCKYRYAMNIQVRNVIEGSLSFENSTYRAHITSDQVIGSVVIPVVKIKYSDSKPSDIKLNIRQPEFLLSYINPAEYKLQLNKLLTKRSYQFNVTAYLEQYPNKNGTAVFIISVGDNSIPKVCKACENVQSYKIMSAAFGTSTAVLALITVITCCKLSRSNGTKV</sequence>
<accession>A0A8S3RSH4</accession>
<dbReference type="GO" id="GO:0016020">
    <property type="term" value="C:membrane"/>
    <property type="evidence" value="ECO:0007669"/>
    <property type="project" value="InterPro"/>
</dbReference>
<name>A0A8S3RSH4_MYTED</name>
<organism evidence="4 5">
    <name type="scientific">Mytilus edulis</name>
    <name type="common">Blue mussel</name>
    <dbReference type="NCBI Taxonomy" id="6550"/>
    <lineage>
        <taxon>Eukaryota</taxon>
        <taxon>Metazoa</taxon>
        <taxon>Spiralia</taxon>
        <taxon>Lophotrochozoa</taxon>
        <taxon>Mollusca</taxon>
        <taxon>Bivalvia</taxon>
        <taxon>Autobranchia</taxon>
        <taxon>Pteriomorphia</taxon>
        <taxon>Mytilida</taxon>
        <taxon>Mytiloidea</taxon>
        <taxon>Mytilidae</taxon>
        <taxon>Mytilinae</taxon>
        <taxon>Mytilus</taxon>
    </lineage>
</organism>
<evidence type="ECO:0000313" key="5">
    <source>
        <dbReference type="Proteomes" id="UP000683360"/>
    </source>
</evidence>
<keyword evidence="2" id="KW-0732">Signal</keyword>
<feature type="domain" description="Cadherin" evidence="3">
    <location>
        <begin position="39"/>
        <end position="162"/>
    </location>
</feature>
<dbReference type="InterPro" id="IPR002126">
    <property type="entry name" value="Cadherin-like_dom"/>
</dbReference>
<evidence type="ECO:0000256" key="2">
    <source>
        <dbReference type="SAM" id="SignalP"/>
    </source>
</evidence>
<dbReference type="OrthoDB" id="6110469at2759"/>
<evidence type="ECO:0000256" key="1">
    <source>
        <dbReference type="PROSITE-ProRule" id="PRU00043"/>
    </source>
</evidence>
<comment type="caution">
    <text evidence="4">The sequence shown here is derived from an EMBL/GenBank/DDBJ whole genome shotgun (WGS) entry which is preliminary data.</text>
</comment>
<dbReference type="EMBL" id="CAJPWZ010001142">
    <property type="protein sequence ID" value="CAG2209215.1"/>
    <property type="molecule type" value="Genomic_DNA"/>
</dbReference>
<dbReference type="PROSITE" id="PS50268">
    <property type="entry name" value="CADHERIN_2"/>
    <property type="match status" value="1"/>
</dbReference>
<dbReference type="GO" id="GO:0007156">
    <property type="term" value="P:homophilic cell adhesion via plasma membrane adhesion molecules"/>
    <property type="evidence" value="ECO:0007669"/>
    <property type="project" value="InterPro"/>
</dbReference>
<reference evidence="4" key="1">
    <citation type="submission" date="2021-03" db="EMBL/GenBank/DDBJ databases">
        <authorList>
            <person name="Bekaert M."/>
        </authorList>
    </citation>
    <scope>NUCLEOTIDE SEQUENCE</scope>
</reference>
<dbReference type="AlphaFoldDB" id="A0A8S3RSH4"/>
<evidence type="ECO:0000259" key="3">
    <source>
        <dbReference type="PROSITE" id="PS50268"/>
    </source>
</evidence>
<dbReference type="Proteomes" id="UP000683360">
    <property type="component" value="Unassembled WGS sequence"/>
</dbReference>
<gene>
    <name evidence="4" type="ORF">MEDL_23300</name>
</gene>
<dbReference type="PRINTS" id="PR00205">
    <property type="entry name" value="CADHERIN"/>
</dbReference>